<accession>A0AAV9NLX0</accession>
<dbReference type="AlphaFoldDB" id="A0AAV9NLX0"/>
<evidence type="ECO:0000313" key="3">
    <source>
        <dbReference type="Proteomes" id="UP001358417"/>
    </source>
</evidence>
<name>A0AAV9NLX0_9EURO</name>
<evidence type="ECO:0000256" key="1">
    <source>
        <dbReference type="SAM" id="MobiDB-lite"/>
    </source>
</evidence>
<comment type="caution">
    <text evidence="2">The sequence shown here is derived from an EMBL/GenBank/DDBJ whole genome shotgun (WGS) entry which is preliminary data.</text>
</comment>
<dbReference type="EMBL" id="JAVRRD010000003">
    <property type="protein sequence ID" value="KAK5061168.1"/>
    <property type="molecule type" value="Genomic_DNA"/>
</dbReference>
<proteinExistence type="predicted"/>
<evidence type="ECO:0000313" key="2">
    <source>
        <dbReference type="EMBL" id="KAK5061168.1"/>
    </source>
</evidence>
<feature type="compositionally biased region" description="Polar residues" evidence="1">
    <location>
        <begin position="362"/>
        <end position="385"/>
    </location>
</feature>
<gene>
    <name evidence="2" type="ORF">LTR84_007710</name>
</gene>
<keyword evidence="3" id="KW-1185">Reference proteome</keyword>
<dbReference type="GeneID" id="89975875"/>
<sequence length="420" mass="48300">MEDTAGYGAPDPPNTEENGIVESRLGLWILANLEDGPSHAQRTFQSNIALAENLVISLLSDKSTHCEGFQVTDVLRRSLYFDFNHRAKTQNALLNLTDLDDSEDRIETYILWTYTQNVEITMLLVDELWPTALEGCLDMLIWLISLSHEPDRILCYALERRIWDLLDHSEGGLYEHNVKTLASFDRFIDLLYYQEMKNKYLSHLRYTAAKWVVLRSDEFFTRSSFMRELLQRFPGFKYTFAKVWVNTWRTRLPHGWVDTLHKVPIRVTAVDTDSDDPADFDGFNAWEQDENRQMLDPDYVQPNSEQPKPAPTHDLGHPNLRFFFFNGEGAPTEQKSVRFEAQGLHDLHVLAELATRRMESPENWSVSDGSSGLENGSSYELSPQNTALMPDEDLAPLQQYAVRSNLISELDDEINAEDGL</sequence>
<protein>
    <submittedName>
        <fullName evidence="2">Uncharacterized protein</fullName>
    </submittedName>
</protein>
<organism evidence="2 3">
    <name type="scientific">Exophiala bonariae</name>
    <dbReference type="NCBI Taxonomy" id="1690606"/>
    <lineage>
        <taxon>Eukaryota</taxon>
        <taxon>Fungi</taxon>
        <taxon>Dikarya</taxon>
        <taxon>Ascomycota</taxon>
        <taxon>Pezizomycotina</taxon>
        <taxon>Eurotiomycetes</taxon>
        <taxon>Chaetothyriomycetidae</taxon>
        <taxon>Chaetothyriales</taxon>
        <taxon>Herpotrichiellaceae</taxon>
        <taxon>Exophiala</taxon>
    </lineage>
</organism>
<dbReference type="Proteomes" id="UP001358417">
    <property type="component" value="Unassembled WGS sequence"/>
</dbReference>
<reference evidence="2 3" key="1">
    <citation type="submission" date="2023-08" db="EMBL/GenBank/DDBJ databases">
        <title>Black Yeasts Isolated from many extreme environments.</title>
        <authorList>
            <person name="Coleine C."/>
            <person name="Stajich J.E."/>
            <person name="Selbmann L."/>
        </authorList>
    </citation>
    <scope>NUCLEOTIDE SEQUENCE [LARGE SCALE GENOMIC DNA]</scope>
    <source>
        <strain evidence="2 3">CCFEE 5792</strain>
    </source>
</reference>
<dbReference type="RefSeq" id="XP_064710265.1">
    <property type="nucleotide sequence ID" value="XM_064851262.1"/>
</dbReference>
<feature type="region of interest" description="Disordered" evidence="1">
    <location>
        <begin position="358"/>
        <end position="385"/>
    </location>
</feature>